<dbReference type="GO" id="GO:0044689">
    <property type="term" value="F:7,8-didemethyl-8-hydroxy-5-deazariboflavin synthase activity"/>
    <property type="evidence" value="ECO:0007669"/>
    <property type="project" value="TreeGrafter"/>
</dbReference>
<dbReference type="RefSeq" id="WP_200761553.1">
    <property type="nucleotide sequence ID" value="NZ_CP036425.1"/>
</dbReference>
<feature type="compositionally biased region" description="Polar residues" evidence="7">
    <location>
        <begin position="468"/>
        <end position="497"/>
    </location>
</feature>
<sequence>MTQQTTTRALMLPLDSIDIDAVVAGTKRLTPQEAYSLYHQASLYDLGRWANAVAERVHGSSTRTYVKDRNINYTNVCTARCTFCAFRRDLKADGSYTLSTEQLHTKIKQLLDVGGTQILLQGGMHPELPIEFYEDMLRDMKSTFPSVHVHGFSPPEFVEFVAIFNIPGFPTPGPLKAHTLDPDIYIEKLTVIMKRLQDAGLDSIPGGGGEIFPPHVRNRIGIGKADANQWLQVMNIAHSLGMKTSATMMFGHIEGVYDRIMHMNLYRQWQDKAHQQNLPGEYVSFIAWPFQRENTPMGNLPDYDPASTDQFPGDILADFIANQEIDPNDKKAHVAAVPDAGKVVRLAGATEYLRTQAIARLFLDNIHSIGSSWVTMGPHIGQLALKYGANDMGSIMMEENVVSAAGTTYALNEQYLCHLIRTAGYTPAERDNSYNILNIYTNDNIDAPDLAVEDWSTQRATTIHYEDGSSSGTCDSIPADQQSQSGDPNTISLDIAD</sequence>
<dbReference type="AlphaFoldDB" id="A0A517YRG5"/>
<keyword evidence="5" id="KW-0408">Iron</keyword>
<dbReference type="Proteomes" id="UP000317369">
    <property type="component" value="Chromosome"/>
</dbReference>
<dbReference type="GO" id="GO:0016740">
    <property type="term" value="F:transferase activity"/>
    <property type="evidence" value="ECO:0007669"/>
    <property type="project" value="UniProtKB-KW"/>
</dbReference>
<evidence type="ECO:0000256" key="7">
    <source>
        <dbReference type="SAM" id="MobiDB-lite"/>
    </source>
</evidence>
<organism evidence="9 10">
    <name type="scientific">Poriferisphaera corsica</name>
    <dbReference type="NCBI Taxonomy" id="2528020"/>
    <lineage>
        <taxon>Bacteria</taxon>
        <taxon>Pseudomonadati</taxon>
        <taxon>Planctomycetota</taxon>
        <taxon>Phycisphaerae</taxon>
        <taxon>Phycisphaerales</taxon>
        <taxon>Phycisphaeraceae</taxon>
        <taxon>Poriferisphaera</taxon>
    </lineage>
</organism>
<feature type="domain" description="Radical SAM core" evidence="8">
    <location>
        <begin position="63"/>
        <end position="326"/>
    </location>
</feature>
<dbReference type="Pfam" id="PF19288">
    <property type="entry name" value="CofH_C"/>
    <property type="match status" value="1"/>
</dbReference>
<keyword evidence="10" id="KW-1185">Reference proteome</keyword>
<name>A0A517YRG5_9BACT</name>
<accession>A0A517YRG5</accession>
<proteinExistence type="predicted"/>
<dbReference type="GO" id="GO:0051539">
    <property type="term" value="F:4 iron, 4 sulfur cluster binding"/>
    <property type="evidence" value="ECO:0007669"/>
    <property type="project" value="UniProtKB-KW"/>
</dbReference>
<evidence type="ECO:0000313" key="9">
    <source>
        <dbReference type="EMBL" id="QDU32819.1"/>
    </source>
</evidence>
<dbReference type="InterPro" id="IPR034405">
    <property type="entry name" value="F420"/>
</dbReference>
<keyword evidence="9" id="KW-0808">Transferase</keyword>
<dbReference type="PANTHER" id="PTHR43076:SF1">
    <property type="entry name" value="LIPOYL SYNTHASE 2"/>
    <property type="match status" value="1"/>
</dbReference>
<reference evidence="9 10" key="1">
    <citation type="submission" date="2019-02" db="EMBL/GenBank/DDBJ databases">
        <title>Deep-cultivation of Planctomycetes and their phenomic and genomic characterization uncovers novel biology.</title>
        <authorList>
            <person name="Wiegand S."/>
            <person name="Jogler M."/>
            <person name="Boedeker C."/>
            <person name="Pinto D."/>
            <person name="Vollmers J."/>
            <person name="Rivas-Marin E."/>
            <person name="Kohn T."/>
            <person name="Peeters S.H."/>
            <person name="Heuer A."/>
            <person name="Rast P."/>
            <person name="Oberbeckmann S."/>
            <person name="Bunk B."/>
            <person name="Jeske O."/>
            <person name="Meyerdierks A."/>
            <person name="Storesund J.E."/>
            <person name="Kallscheuer N."/>
            <person name="Luecker S."/>
            <person name="Lage O.M."/>
            <person name="Pohl T."/>
            <person name="Merkel B.J."/>
            <person name="Hornburger P."/>
            <person name="Mueller R.-W."/>
            <person name="Bruemmer F."/>
            <person name="Labrenz M."/>
            <person name="Spormann A.M."/>
            <person name="Op den Camp H."/>
            <person name="Overmann J."/>
            <person name="Amann R."/>
            <person name="Jetten M.S.M."/>
            <person name="Mascher T."/>
            <person name="Medema M.H."/>
            <person name="Devos D.P."/>
            <person name="Kaster A.-K."/>
            <person name="Ovreas L."/>
            <person name="Rohde M."/>
            <person name="Galperin M.Y."/>
            <person name="Jogler C."/>
        </authorList>
    </citation>
    <scope>NUCLEOTIDE SEQUENCE [LARGE SCALE GENOMIC DNA]</scope>
    <source>
        <strain evidence="9 10">KS4</strain>
    </source>
</reference>
<dbReference type="SFLD" id="SFLDG01064">
    <property type="entry name" value="F420__menaquinone_cofactor_bio"/>
    <property type="match status" value="1"/>
</dbReference>
<keyword evidence="3" id="KW-0949">S-adenosyl-L-methionine</keyword>
<feature type="region of interest" description="Disordered" evidence="7">
    <location>
        <begin position="465"/>
        <end position="497"/>
    </location>
</feature>
<dbReference type="SUPFAM" id="SSF102114">
    <property type="entry name" value="Radical SAM enzymes"/>
    <property type="match status" value="1"/>
</dbReference>
<keyword evidence="2" id="KW-0004">4Fe-4S</keyword>
<evidence type="ECO:0000256" key="2">
    <source>
        <dbReference type="ARBA" id="ARBA00022485"/>
    </source>
</evidence>
<dbReference type="Pfam" id="PF04055">
    <property type="entry name" value="Radical_SAM"/>
    <property type="match status" value="1"/>
</dbReference>
<dbReference type="InterPro" id="IPR007197">
    <property type="entry name" value="rSAM"/>
</dbReference>
<dbReference type="SFLD" id="SFLDS00029">
    <property type="entry name" value="Radical_SAM"/>
    <property type="match status" value="1"/>
</dbReference>
<gene>
    <name evidence="9" type="primary">mqnE_1</name>
    <name evidence="9" type="ORF">KS4_08550</name>
</gene>
<evidence type="ECO:0000256" key="5">
    <source>
        <dbReference type="ARBA" id="ARBA00023004"/>
    </source>
</evidence>
<dbReference type="InterPro" id="IPR058240">
    <property type="entry name" value="rSAM_sf"/>
</dbReference>
<dbReference type="PROSITE" id="PS51918">
    <property type="entry name" value="RADICAL_SAM"/>
    <property type="match status" value="1"/>
</dbReference>
<keyword evidence="4" id="KW-0479">Metal-binding</keyword>
<evidence type="ECO:0000256" key="6">
    <source>
        <dbReference type="ARBA" id="ARBA00023014"/>
    </source>
</evidence>
<dbReference type="InterPro" id="IPR045567">
    <property type="entry name" value="CofH/MnqC-like_C"/>
</dbReference>
<dbReference type="InterPro" id="IPR013785">
    <property type="entry name" value="Aldolase_TIM"/>
</dbReference>
<dbReference type="EC" id="2.5.1.-" evidence="9"/>
<evidence type="ECO:0000259" key="8">
    <source>
        <dbReference type="PROSITE" id="PS51918"/>
    </source>
</evidence>
<dbReference type="SFLD" id="SFLDG01389">
    <property type="entry name" value="menaquinone_synthsis_involved"/>
    <property type="match status" value="1"/>
</dbReference>
<evidence type="ECO:0000313" key="10">
    <source>
        <dbReference type="Proteomes" id="UP000317369"/>
    </source>
</evidence>
<comment type="cofactor">
    <cofactor evidence="1">
        <name>[4Fe-4S] cluster</name>
        <dbReference type="ChEBI" id="CHEBI:49883"/>
    </cofactor>
</comment>
<protein>
    <submittedName>
        <fullName evidence="9">Aminodeoxyfutalosine synthase</fullName>
        <ecNumber evidence="9">2.5.1.-</ecNumber>
    </submittedName>
</protein>
<evidence type="ECO:0000256" key="1">
    <source>
        <dbReference type="ARBA" id="ARBA00001966"/>
    </source>
</evidence>
<dbReference type="Gene3D" id="3.20.20.70">
    <property type="entry name" value="Aldolase class I"/>
    <property type="match status" value="1"/>
</dbReference>
<keyword evidence="6" id="KW-0411">Iron-sulfur</keyword>
<dbReference type="KEGG" id="pcor:KS4_08550"/>
<dbReference type="GO" id="GO:0046872">
    <property type="term" value="F:metal ion binding"/>
    <property type="evidence" value="ECO:0007669"/>
    <property type="project" value="UniProtKB-KW"/>
</dbReference>
<evidence type="ECO:0000256" key="3">
    <source>
        <dbReference type="ARBA" id="ARBA00022691"/>
    </source>
</evidence>
<dbReference type="EMBL" id="CP036425">
    <property type="protein sequence ID" value="QDU32819.1"/>
    <property type="molecule type" value="Genomic_DNA"/>
</dbReference>
<evidence type="ECO:0000256" key="4">
    <source>
        <dbReference type="ARBA" id="ARBA00022723"/>
    </source>
</evidence>
<dbReference type="PANTHER" id="PTHR43076">
    <property type="entry name" value="FO SYNTHASE (COFH)"/>
    <property type="match status" value="1"/>
</dbReference>